<reference evidence="1" key="1">
    <citation type="submission" date="2016-10" db="EMBL/GenBank/DDBJ databases">
        <authorList>
            <person name="Benchimol M."/>
            <person name="Almeida L.G."/>
            <person name="Vasconcelos A.T."/>
            <person name="Perreira-Neves A."/>
            <person name="Rosa I.A."/>
            <person name="Tasca T."/>
            <person name="Bogo M.R."/>
            <person name="de Souza W."/>
        </authorList>
    </citation>
    <scope>NUCLEOTIDE SEQUENCE [LARGE SCALE GENOMIC DNA]</scope>
    <source>
        <strain evidence="1">K</strain>
    </source>
</reference>
<dbReference type="GeneID" id="94843741"/>
<comment type="caution">
    <text evidence="1">The sequence shown here is derived from an EMBL/GenBank/DDBJ whole genome shotgun (WGS) entry which is preliminary data.</text>
</comment>
<dbReference type="AlphaFoldDB" id="A0A1J4JR94"/>
<organism evidence="1 2">
    <name type="scientific">Tritrichomonas foetus</name>
    <dbReference type="NCBI Taxonomy" id="1144522"/>
    <lineage>
        <taxon>Eukaryota</taxon>
        <taxon>Metamonada</taxon>
        <taxon>Parabasalia</taxon>
        <taxon>Tritrichomonadida</taxon>
        <taxon>Tritrichomonadidae</taxon>
        <taxon>Tritrichomonas</taxon>
    </lineage>
</organism>
<proteinExistence type="predicted"/>
<protein>
    <submittedName>
        <fullName evidence="1">Uncharacterized protein</fullName>
    </submittedName>
</protein>
<sequence>MKFPSNFEFLSLQWRPSKNSVLSSSAVSEKYTVGPFTFNLRFVIENRSLYLRIEGDDNPESFDIDCSFTISNQKHSNSPHFGKISSNSSDKRIEYKFPMPVDILESMGYISDTLDLKFEIKLAPTKNPKKSQQRLDEKGVFIVNDFSKLCTRYSTRYYLEEDKQVFYFRIMLGEKLSSNDTPIEVTAEKFIPEQEYYFYFLFQNALPQKSKFIYEKIQFSSESKSKIL</sequence>
<name>A0A1J4JR94_9EUKA</name>
<dbReference type="EMBL" id="MLAK01000974">
    <property type="protein sequence ID" value="OHT00036.1"/>
    <property type="molecule type" value="Genomic_DNA"/>
</dbReference>
<dbReference type="Proteomes" id="UP000179807">
    <property type="component" value="Unassembled WGS sequence"/>
</dbReference>
<dbReference type="RefSeq" id="XP_068353172.1">
    <property type="nucleotide sequence ID" value="XM_068509037.1"/>
</dbReference>
<evidence type="ECO:0000313" key="2">
    <source>
        <dbReference type="Proteomes" id="UP000179807"/>
    </source>
</evidence>
<dbReference type="VEuPathDB" id="TrichDB:TRFO_33384"/>
<keyword evidence="2" id="KW-1185">Reference proteome</keyword>
<gene>
    <name evidence="1" type="ORF">TRFO_33384</name>
</gene>
<accession>A0A1J4JR94</accession>
<evidence type="ECO:0000313" key="1">
    <source>
        <dbReference type="EMBL" id="OHT00036.1"/>
    </source>
</evidence>